<evidence type="ECO:0000256" key="1">
    <source>
        <dbReference type="SAM" id="Phobius"/>
    </source>
</evidence>
<dbReference type="STRING" id="1179773.BN6_02060"/>
<feature type="transmembrane region" description="Helical" evidence="1">
    <location>
        <begin position="27"/>
        <end position="48"/>
    </location>
</feature>
<accession>K0JRW5</accession>
<dbReference type="AlphaFoldDB" id="K0JRW5"/>
<organism evidence="2 3">
    <name type="scientific">Saccharothrix espanaensis (strain ATCC 51144 / DSM 44229 / JCM 9112 / NBRC 15066 / NRRL 15764)</name>
    <dbReference type="NCBI Taxonomy" id="1179773"/>
    <lineage>
        <taxon>Bacteria</taxon>
        <taxon>Bacillati</taxon>
        <taxon>Actinomycetota</taxon>
        <taxon>Actinomycetes</taxon>
        <taxon>Pseudonocardiales</taxon>
        <taxon>Pseudonocardiaceae</taxon>
        <taxon>Saccharothrix</taxon>
    </lineage>
</organism>
<reference evidence="2 3" key="1">
    <citation type="journal article" date="2012" name="BMC Genomics">
        <title>Complete genome sequence of Saccharothrix espanaensis DSM 44229T and comparison to the other completely sequenced Pseudonocardiaceae.</title>
        <authorList>
            <person name="Strobel T."/>
            <person name="Al-Dilaimi A."/>
            <person name="Blom J."/>
            <person name="Gessner A."/>
            <person name="Kalinowski J."/>
            <person name="Luzhetska M."/>
            <person name="Puhler A."/>
            <person name="Szczepanowski R."/>
            <person name="Bechthold A."/>
            <person name="Ruckert C."/>
        </authorList>
    </citation>
    <scope>NUCLEOTIDE SEQUENCE [LARGE SCALE GENOMIC DNA]</scope>
    <source>
        <strain evidence="3">ATCC 51144 / DSM 44229 / JCM 9112 / NBRC 15066 / NRRL 15764</strain>
    </source>
</reference>
<sequence>MTAAPPPREPRTWPALLHRLSTAWAPLLRLLAALALAVSIILAALWLLPEVTVHIGPVGVERPGPGRPLAVRRDG</sequence>
<dbReference type="EMBL" id="HE804045">
    <property type="protein sequence ID" value="CCH27539.1"/>
    <property type="molecule type" value="Genomic_DNA"/>
</dbReference>
<gene>
    <name evidence="2" type="ordered locus">BN6_02060</name>
</gene>
<dbReference type="Proteomes" id="UP000006281">
    <property type="component" value="Chromosome"/>
</dbReference>
<protein>
    <submittedName>
        <fullName evidence="2">Uncharacterized protein</fullName>
    </submittedName>
</protein>
<name>K0JRW5_SACES</name>
<dbReference type="HOGENOM" id="CLU_2668843_0_0_11"/>
<dbReference type="KEGG" id="sesp:BN6_02060"/>
<proteinExistence type="predicted"/>
<dbReference type="BioCyc" id="SESP1179773:BN6_RS01020-MONOMER"/>
<dbReference type="RefSeq" id="WP_015097653.1">
    <property type="nucleotide sequence ID" value="NC_019673.1"/>
</dbReference>
<keyword evidence="3" id="KW-1185">Reference proteome</keyword>
<evidence type="ECO:0000313" key="3">
    <source>
        <dbReference type="Proteomes" id="UP000006281"/>
    </source>
</evidence>
<keyword evidence="1" id="KW-1133">Transmembrane helix</keyword>
<evidence type="ECO:0000313" key="2">
    <source>
        <dbReference type="EMBL" id="CCH27539.1"/>
    </source>
</evidence>
<keyword evidence="1" id="KW-0812">Transmembrane</keyword>
<dbReference type="PATRIC" id="fig|1179773.3.peg.210"/>
<keyword evidence="1" id="KW-0472">Membrane</keyword>